<dbReference type="GO" id="GO:0005819">
    <property type="term" value="C:spindle"/>
    <property type="evidence" value="ECO:0007669"/>
    <property type="project" value="UniProtKB-ARBA"/>
</dbReference>
<dbReference type="Pfam" id="PF23271">
    <property type="entry name" value="HEAT_GCN1"/>
    <property type="match status" value="1"/>
</dbReference>
<dbReference type="GO" id="GO:0000278">
    <property type="term" value="P:mitotic cell cycle"/>
    <property type="evidence" value="ECO:0007669"/>
    <property type="project" value="UniProtKB-ARBA"/>
</dbReference>
<dbReference type="AlphaFoldDB" id="A0A0D2KFZ4"/>
<dbReference type="PANTHER" id="PTHR21567">
    <property type="entry name" value="CLASP"/>
    <property type="match status" value="1"/>
</dbReference>
<protein>
    <recommendedName>
        <fullName evidence="6">TOG domain-containing protein</fullName>
    </recommendedName>
</protein>
<dbReference type="STRING" id="145388.A0A0D2KFZ4"/>
<keyword evidence="3" id="KW-0677">Repeat</keyword>
<evidence type="ECO:0000259" key="6">
    <source>
        <dbReference type="SMART" id="SM01349"/>
    </source>
</evidence>
<dbReference type="GeneID" id="25730599"/>
<evidence type="ECO:0000256" key="1">
    <source>
        <dbReference type="ARBA" id="ARBA00004245"/>
    </source>
</evidence>
<dbReference type="SUPFAM" id="SSF48371">
    <property type="entry name" value="ARM repeat"/>
    <property type="match status" value="1"/>
</dbReference>
<dbReference type="InterPro" id="IPR034085">
    <property type="entry name" value="TOG"/>
</dbReference>
<feature type="non-terminal residue" evidence="7">
    <location>
        <position position="1"/>
    </location>
</feature>
<dbReference type="Proteomes" id="UP000054498">
    <property type="component" value="Unassembled WGS sequence"/>
</dbReference>
<keyword evidence="4" id="KW-0206">Cytoskeleton</keyword>
<evidence type="ECO:0000313" key="8">
    <source>
        <dbReference type="Proteomes" id="UP000054498"/>
    </source>
</evidence>
<feature type="compositionally biased region" description="Gly residues" evidence="5">
    <location>
        <begin position="304"/>
        <end position="313"/>
    </location>
</feature>
<feature type="region of interest" description="Disordered" evidence="5">
    <location>
        <begin position="293"/>
        <end position="313"/>
    </location>
</feature>
<dbReference type="InterPro" id="IPR016024">
    <property type="entry name" value="ARM-type_fold"/>
</dbReference>
<sequence length="665" mass="66865">RVARLEALSEALLAQAEGGGLGTADQTEVERVLPKLMAALDDGHFKVCAVAAAAAWAARVAISLAGLGAVQAALRAAPRAVEPALDKLMPLLFLKLCAAKESMRGAAEAALQGCALQFGADALLPALNRSLDAMKQPAAKVSVMEFAVLFIGEGKVAGVPLASLHLRQWVARGLALLLDKNAGVRRMAAKALGSLHDIDPPFIASCLAHASAAEALAFERALAAGLGTTGGAGGGGVGGAASRGPSPGALAEEGYVAGSSGGGGGAESVCSDDLAAAAGYSYDCAAAACGGSSGQPAAGSPGPHAGGGGGVPRGCEGGGDAYGLNGGYQQQQQPARHEAVLPAAGSSWGGSGYGAGGAVAHAGASPSAAAVAAPGGYDGGGGGLRGGSSGGGEAQRDVLGRPFAEPATPQQPCLDLPADAAGQARHLTVLVHRLQSRAGEDVLAELAACAEGAGQEAWDANFSKVLLAALAATKHASERVREAAFALVRRLAQHQPGQFGPVLDVVVQPLLLGCADPSREVLMAAHQALEALVDAMPPQRCLEALRFKLPTAEAVHSGTAVDGDVLCAAIRCLQRAAARAPPDELMALAPGALLPGLFAAFQHPRPDVRKVVVFCLVEMWLHIGESLTPYLSSLSTSQLKLLTIYYSRAQEAREAQQRRGDGRTG</sequence>
<gene>
    <name evidence="7" type="ORF">MNEG_13164</name>
</gene>
<dbReference type="Gene3D" id="1.25.10.10">
    <property type="entry name" value="Leucine-rich Repeat Variant"/>
    <property type="match status" value="2"/>
</dbReference>
<feature type="region of interest" description="Disordered" evidence="5">
    <location>
        <begin position="321"/>
        <end position="340"/>
    </location>
</feature>
<dbReference type="OrthoDB" id="46159at2759"/>
<evidence type="ECO:0000256" key="3">
    <source>
        <dbReference type="ARBA" id="ARBA00022737"/>
    </source>
</evidence>
<dbReference type="EMBL" id="KK103881">
    <property type="protein sequence ID" value="KIY94798.1"/>
    <property type="molecule type" value="Genomic_DNA"/>
</dbReference>
<dbReference type="GO" id="GO:0005881">
    <property type="term" value="C:cytoplasmic microtubule"/>
    <property type="evidence" value="ECO:0007669"/>
    <property type="project" value="TreeGrafter"/>
</dbReference>
<dbReference type="GO" id="GO:0008017">
    <property type="term" value="F:microtubule binding"/>
    <property type="evidence" value="ECO:0007669"/>
    <property type="project" value="TreeGrafter"/>
</dbReference>
<feature type="compositionally biased region" description="Low complexity" evidence="5">
    <location>
        <begin position="293"/>
        <end position="303"/>
    </location>
</feature>
<comment type="subcellular location">
    <subcellularLocation>
        <location evidence="1">Cytoplasm</location>
        <location evidence="1">Cytoskeleton</location>
    </subcellularLocation>
</comment>
<evidence type="ECO:0000313" key="7">
    <source>
        <dbReference type="EMBL" id="KIY94798.1"/>
    </source>
</evidence>
<dbReference type="InterPro" id="IPR011989">
    <property type="entry name" value="ARM-like"/>
</dbReference>
<dbReference type="InterPro" id="IPR057546">
    <property type="entry name" value="HEAT_GCN1"/>
</dbReference>
<organism evidence="7 8">
    <name type="scientific">Monoraphidium neglectum</name>
    <dbReference type="NCBI Taxonomy" id="145388"/>
    <lineage>
        <taxon>Eukaryota</taxon>
        <taxon>Viridiplantae</taxon>
        <taxon>Chlorophyta</taxon>
        <taxon>core chlorophytes</taxon>
        <taxon>Chlorophyceae</taxon>
        <taxon>CS clade</taxon>
        <taxon>Sphaeropleales</taxon>
        <taxon>Selenastraceae</taxon>
        <taxon>Monoraphidium</taxon>
    </lineage>
</organism>
<evidence type="ECO:0000256" key="4">
    <source>
        <dbReference type="ARBA" id="ARBA00023212"/>
    </source>
</evidence>
<evidence type="ECO:0000256" key="5">
    <source>
        <dbReference type="SAM" id="MobiDB-lite"/>
    </source>
</evidence>
<dbReference type="KEGG" id="mng:MNEG_13164"/>
<dbReference type="PANTHER" id="PTHR21567:SF9">
    <property type="entry name" value="CLIP-ASSOCIATING PROTEIN"/>
    <property type="match status" value="1"/>
</dbReference>
<keyword evidence="2" id="KW-0963">Cytoplasm</keyword>
<accession>A0A0D2KFZ4</accession>
<dbReference type="SMART" id="SM01349">
    <property type="entry name" value="TOG"/>
    <property type="match status" value="1"/>
</dbReference>
<dbReference type="RefSeq" id="XP_013893818.1">
    <property type="nucleotide sequence ID" value="XM_014038364.1"/>
</dbReference>
<proteinExistence type="predicted"/>
<keyword evidence="8" id="KW-1185">Reference proteome</keyword>
<dbReference type="GO" id="GO:0000226">
    <property type="term" value="P:microtubule cytoskeleton organization"/>
    <property type="evidence" value="ECO:0007669"/>
    <property type="project" value="TreeGrafter"/>
</dbReference>
<name>A0A0D2KFZ4_9CHLO</name>
<evidence type="ECO:0000256" key="2">
    <source>
        <dbReference type="ARBA" id="ARBA00022490"/>
    </source>
</evidence>
<feature type="domain" description="TOG" evidence="6">
    <location>
        <begin position="415"/>
        <end position="655"/>
    </location>
</feature>
<reference evidence="7 8" key="1">
    <citation type="journal article" date="2013" name="BMC Genomics">
        <title>Reconstruction of the lipid metabolism for the microalga Monoraphidium neglectum from its genome sequence reveals characteristics suitable for biofuel production.</title>
        <authorList>
            <person name="Bogen C."/>
            <person name="Al-Dilaimi A."/>
            <person name="Albersmeier A."/>
            <person name="Wichmann J."/>
            <person name="Grundmann M."/>
            <person name="Rupp O."/>
            <person name="Lauersen K.J."/>
            <person name="Blifernez-Klassen O."/>
            <person name="Kalinowski J."/>
            <person name="Goesmann A."/>
            <person name="Mussgnug J.H."/>
            <person name="Kruse O."/>
        </authorList>
    </citation>
    <scope>NUCLEOTIDE SEQUENCE [LARGE SCALE GENOMIC DNA]</scope>
    <source>
        <strain evidence="7 8">SAG 48.87</strain>
    </source>
</reference>